<dbReference type="InterPro" id="IPR009057">
    <property type="entry name" value="Homeodomain-like_sf"/>
</dbReference>
<protein>
    <recommendedName>
        <fullName evidence="3">HTH tetR-type domain-containing protein</fullName>
    </recommendedName>
</protein>
<dbReference type="OrthoDB" id="3193022at2"/>
<evidence type="ECO:0000259" key="3">
    <source>
        <dbReference type="PROSITE" id="PS50977"/>
    </source>
</evidence>
<evidence type="ECO:0000313" key="5">
    <source>
        <dbReference type="Proteomes" id="UP000032120"/>
    </source>
</evidence>
<organism evidence="4 5">
    <name type="scientific">Leucobacter komagatae</name>
    <dbReference type="NCBI Taxonomy" id="55969"/>
    <lineage>
        <taxon>Bacteria</taxon>
        <taxon>Bacillati</taxon>
        <taxon>Actinomycetota</taxon>
        <taxon>Actinomycetes</taxon>
        <taxon>Micrococcales</taxon>
        <taxon>Microbacteriaceae</taxon>
        <taxon>Leucobacter</taxon>
    </lineage>
</organism>
<keyword evidence="1 2" id="KW-0238">DNA-binding</keyword>
<evidence type="ECO:0000256" key="1">
    <source>
        <dbReference type="ARBA" id="ARBA00023125"/>
    </source>
</evidence>
<dbReference type="RefSeq" id="WP_042544119.1">
    <property type="nucleotide sequence ID" value="NZ_JXSQ01000010.1"/>
</dbReference>
<accession>A0A0D0ISV5</accession>
<name>A0A0D0ISV5_9MICO</name>
<dbReference type="EMBL" id="JXSQ01000010">
    <property type="protein sequence ID" value="KIP52513.1"/>
    <property type="molecule type" value="Genomic_DNA"/>
</dbReference>
<evidence type="ECO:0000313" key="4">
    <source>
        <dbReference type="EMBL" id="KIP52513.1"/>
    </source>
</evidence>
<dbReference type="Proteomes" id="UP000032120">
    <property type="component" value="Unassembled WGS sequence"/>
</dbReference>
<dbReference type="InterPro" id="IPR001647">
    <property type="entry name" value="HTH_TetR"/>
</dbReference>
<gene>
    <name evidence="4" type="ORF">SD72_09020</name>
</gene>
<reference evidence="4 5" key="1">
    <citation type="submission" date="2015-01" db="EMBL/GenBank/DDBJ databases">
        <title>Draft genome sequence of Leucobacter komagatae strain VKM ST2845.</title>
        <authorList>
            <person name="Karlyshev A.V."/>
            <person name="Kudryashova E.B."/>
        </authorList>
    </citation>
    <scope>NUCLEOTIDE SEQUENCE [LARGE SCALE GENOMIC DNA]</scope>
    <source>
        <strain evidence="4 5">VKM ST2845</strain>
    </source>
</reference>
<dbReference type="GO" id="GO:0003677">
    <property type="term" value="F:DNA binding"/>
    <property type="evidence" value="ECO:0007669"/>
    <property type="project" value="UniProtKB-UniRule"/>
</dbReference>
<keyword evidence="5" id="KW-1185">Reference proteome</keyword>
<dbReference type="SUPFAM" id="SSF46689">
    <property type="entry name" value="Homeodomain-like"/>
    <property type="match status" value="1"/>
</dbReference>
<feature type="domain" description="HTH tetR-type" evidence="3">
    <location>
        <begin position="6"/>
        <end position="66"/>
    </location>
</feature>
<proteinExistence type="predicted"/>
<evidence type="ECO:0000256" key="2">
    <source>
        <dbReference type="PROSITE-ProRule" id="PRU00335"/>
    </source>
</evidence>
<dbReference type="AlphaFoldDB" id="A0A0D0ISV5"/>
<sequence length="202" mass="22086">MDARELRTANALRDAVFELAAQRDIAQVTTTELALFAGVARRTVYNHGRSPQELLFRFLSEELTSIREELESGYSARSAAETFEVGLRAVLAHVAGHRVIYEQTGSGSVGAVWHQMLASHFAGTLSGFLGKYHPTDYWQSDIAGASRPEIQAVAAEVFAHSMAGAIEAWLRMPGAREPELCFQIIKETVPVWLYTPHAAAGG</sequence>
<feature type="DNA-binding region" description="H-T-H motif" evidence="2">
    <location>
        <begin position="29"/>
        <end position="48"/>
    </location>
</feature>
<dbReference type="PROSITE" id="PS50977">
    <property type="entry name" value="HTH_TETR_2"/>
    <property type="match status" value="1"/>
</dbReference>
<dbReference type="Gene3D" id="1.10.357.10">
    <property type="entry name" value="Tetracycline Repressor, domain 2"/>
    <property type="match status" value="1"/>
</dbReference>
<comment type="caution">
    <text evidence="4">The sequence shown here is derived from an EMBL/GenBank/DDBJ whole genome shotgun (WGS) entry which is preliminary data.</text>
</comment>